<gene>
    <name evidence="1" type="ORF">BDR25DRAFT_162327</name>
</gene>
<feature type="non-terminal residue" evidence="1">
    <location>
        <position position="1"/>
    </location>
</feature>
<reference evidence="1" key="1">
    <citation type="journal article" date="2020" name="Stud. Mycol.">
        <title>101 Dothideomycetes genomes: a test case for predicting lifestyles and emergence of pathogens.</title>
        <authorList>
            <person name="Haridas S."/>
            <person name="Albert R."/>
            <person name="Binder M."/>
            <person name="Bloem J."/>
            <person name="Labutti K."/>
            <person name="Salamov A."/>
            <person name="Andreopoulos B."/>
            <person name="Baker S."/>
            <person name="Barry K."/>
            <person name="Bills G."/>
            <person name="Bluhm B."/>
            <person name="Cannon C."/>
            <person name="Castanera R."/>
            <person name="Culley D."/>
            <person name="Daum C."/>
            <person name="Ezra D."/>
            <person name="Gonzalez J."/>
            <person name="Henrissat B."/>
            <person name="Kuo A."/>
            <person name="Liang C."/>
            <person name="Lipzen A."/>
            <person name="Lutzoni F."/>
            <person name="Magnuson J."/>
            <person name="Mondo S."/>
            <person name="Nolan M."/>
            <person name="Ohm R."/>
            <person name="Pangilinan J."/>
            <person name="Park H.-J."/>
            <person name="Ramirez L."/>
            <person name="Alfaro M."/>
            <person name="Sun H."/>
            <person name="Tritt A."/>
            <person name="Yoshinaga Y."/>
            <person name="Zwiers L.-H."/>
            <person name="Turgeon B."/>
            <person name="Goodwin S."/>
            <person name="Spatafora J."/>
            <person name="Crous P."/>
            <person name="Grigoriev I."/>
        </authorList>
    </citation>
    <scope>NUCLEOTIDE SEQUENCE</scope>
    <source>
        <strain evidence="1">ATCC 200398</strain>
    </source>
</reference>
<accession>A0ACB6QV58</accession>
<dbReference type="EMBL" id="MU003506">
    <property type="protein sequence ID" value="KAF2470909.1"/>
    <property type="molecule type" value="Genomic_DNA"/>
</dbReference>
<protein>
    <submittedName>
        <fullName evidence="1">Uncharacterized protein</fullName>
    </submittedName>
</protein>
<evidence type="ECO:0000313" key="2">
    <source>
        <dbReference type="Proteomes" id="UP000799755"/>
    </source>
</evidence>
<proteinExistence type="predicted"/>
<organism evidence="1 2">
    <name type="scientific">Lindgomyces ingoldianus</name>
    <dbReference type="NCBI Taxonomy" id="673940"/>
    <lineage>
        <taxon>Eukaryota</taxon>
        <taxon>Fungi</taxon>
        <taxon>Dikarya</taxon>
        <taxon>Ascomycota</taxon>
        <taxon>Pezizomycotina</taxon>
        <taxon>Dothideomycetes</taxon>
        <taxon>Pleosporomycetidae</taxon>
        <taxon>Pleosporales</taxon>
        <taxon>Lindgomycetaceae</taxon>
        <taxon>Lindgomyces</taxon>
    </lineage>
</organism>
<dbReference type="Proteomes" id="UP000799755">
    <property type="component" value="Unassembled WGS sequence"/>
</dbReference>
<comment type="caution">
    <text evidence="1">The sequence shown here is derived from an EMBL/GenBank/DDBJ whole genome shotgun (WGS) entry which is preliminary data.</text>
</comment>
<keyword evidence="2" id="KW-1185">Reference proteome</keyword>
<name>A0ACB6QV58_9PLEO</name>
<sequence>ILDSCKSYATSAPASITLIRYVAVGGTTIVGMPFYGNLGVHWTLTIMGVISALLVPVPFVFYMYGKVIRWWSKY</sequence>
<feature type="non-terminal residue" evidence="1">
    <location>
        <position position="74"/>
    </location>
</feature>
<evidence type="ECO:0000313" key="1">
    <source>
        <dbReference type="EMBL" id="KAF2470909.1"/>
    </source>
</evidence>